<reference evidence="2" key="1">
    <citation type="submission" date="2017-02" db="UniProtKB">
        <authorList>
            <consortium name="WormBaseParasite"/>
        </authorList>
    </citation>
    <scope>IDENTIFICATION</scope>
</reference>
<dbReference type="Proteomes" id="UP000046392">
    <property type="component" value="Unplaced"/>
</dbReference>
<protein>
    <submittedName>
        <fullName evidence="2">DUF1687-domain-containing protein</fullName>
    </submittedName>
</protein>
<proteinExistence type="predicted"/>
<sequence>MKDSSSKNIENLENQIVDMLKKPPTNPRIPNRPLQVSLRNKGTPFSMSYSSSLQPSFKFHVLLHLPHIIRVNCLSPIIPNNNESIFLKPSDLCTNLFEVTRSYVIDWNCNENFEDNKKISQIKLNWDFDHYIPNTGNLDETIIDGRTREEINNISLIIQDQGNDNV</sequence>
<dbReference type="WBParaSite" id="SPAL_0001778900.1">
    <property type="protein sequence ID" value="SPAL_0001778900.1"/>
    <property type="gene ID" value="SPAL_0001778900"/>
</dbReference>
<accession>A0A0N5CIY3</accession>
<organism evidence="1 2">
    <name type="scientific">Strongyloides papillosus</name>
    <name type="common">Intestinal threadworm</name>
    <dbReference type="NCBI Taxonomy" id="174720"/>
    <lineage>
        <taxon>Eukaryota</taxon>
        <taxon>Metazoa</taxon>
        <taxon>Ecdysozoa</taxon>
        <taxon>Nematoda</taxon>
        <taxon>Chromadorea</taxon>
        <taxon>Rhabditida</taxon>
        <taxon>Tylenchina</taxon>
        <taxon>Panagrolaimomorpha</taxon>
        <taxon>Strongyloidoidea</taxon>
        <taxon>Strongyloididae</taxon>
        <taxon>Strongyloides</taxon>
    </lineage>
</organism>
<name>A0A0N5CIY3_STREA</name>
<evidence type="ECO:0000313" key="1">
    <source>
        <dbReference type="Proteomes" id="UP000046392"/>
    </source>
</evidence>
<evidence type="ECO:0000313" key="2">
    <source>
        <dbReference type="WBParaSite" id="SPAL_0001778900.1"/>
    </source>
</evidence>
<keyword evidence="1" id="KW-1185">Reference proteome</keyword>
<dbReference type="AlphaFoldDB" id="A0A0N5CIY3"/>